<keyword evidence="2" id="KW-0238">DNA-binding</keyword>
<evidence type="ECO:0000313" key="6">
    <source>
        <dbReference type="EMBL" id="UQN30698.1"/>
    </source>
</evidence>
<dbReference type="PROSITE" id="PS51898">
    <property type="entry name" value="TYR_RECOMBINASE"/>
    <property type="match status" value="1"/>
</dbReference>
<dbReference type="InterPro" id="IPR002104">
    <property type="entry name" value="Integrase_catalytic"/>
</dbReference>
<evidence type="ECO:0000256" key="2">
    <source>
        <dbReference type="ARBA" id="ARBA00023125"/>
    </source>
</evidence>
<evidence type="ECO:0000256" key="3">
    <source>
        <dbReference type="ARBA" id="ARBA00023172"/>
    </source>
</evidence>
<keyword evidence="3" id="KW-0233">DNA recombination</keyword>
<dbReference type="InterPro" id="IPR011010">
    <property type="entry name" value="DNA_brk_join_enz"/>
</dbReference>
<evidence type="ECO:0000259" key="5">
    <source>
        <dbReference type="PROSITE" id="PS51898"/>
    </source>
</evidence>
<dbReference type="SUPFAM" id="SSF56349">
    <property type="entry name" value="DNA breaking-rejoining enzymes"/>
    <property type="match status" value="1"/>
</dbReference>
<dbReference type="InterPro" id="IPR050090">
    <property type="entry name" value="Tyrosine_recombinase_XerCD"/>
</dbReference>
<keyword evidence="7" id="KW-1185">Reference proteome</keyword>
<organism evidence="6 7">
    <name type="scientific">Brachybacterium kimchii</name>
    <dbReference type="NCBI Taxonomy" id="2942909"/>
    <lineage>
        <taxon>Bacteria</taxon>
        <taxon>Bacillati</taxon>
        <taxon>Actinomycetota</taxon>
        <taxon>Actinomycetes</taxon>
        <taxon>Micrococcales</taxon>
        <taxon>Dermabacteraceae</taxon>
        <taxon>Brachybacterium</taxon>
    </lineage>
</organism>
<feature type="domain" description="Tyr recombinase" evidence="5">
    <location>
        <begin position="174"/>
        <end position="378"/>
    </location>
</feature>
<gene>
    <name evidence="6" type="ORF">M4486_05180</name>
</gene>
<reference evidence="6" key="1">
    <citation type="submission" date="2022-05" db="EMBL/GenBank/DDBJ databases">
        <title>Genomic analysis of Brachybacterium sp. CBA3104.</title>
        <authorList>
            <person name="Roh S.W."/>
            <person name="Kim Y.B."/>
            <person name="Kim Y."/>
        </authorList>
    </citation>
    <scope>NUCLEOTIDE SEQUENCE</scope>
    <source>
        <strain evidence="6">CBA3104</strain>
    </source>
</reference>
<dbReference type="Gene3D" id="1.10.150.130">
    <property type="match status" value="1"/>
</dbReference>
<dbReference type="PANTHER" id="PTHR30349:SF64">
    <property type="entry name" value="PROPHAGE INTEGRASE INTD-RELATED"/>
    <property type="match status" value="1"/>
</dbReference>
<feature type="compositionally biased region" description="Polar residues" evidence="4">
    <location>
        <begin position="393"/>
        <end position="422"/>
    </location>
</feature>
<dbReference type="CDD" id="cd01189">
    <property type="entry name" value="INT_ICEBs1_C_like"/>
    <property type="match status" value="1"/>
</dbReference>
<protein>
    <submittedName>
        <fullName evidence="6">Site-specific integrase</fullName>
    </submittedName>
</protein>
<dbReference type="InterPro" id="IPR013762">
    <property type="entry name" value="Integrase-like_cat_sf"/>
</dbReference>
<evidence type="ECO:0000256" key="4">
    <source>
        <dbReference type="SAM" id="MobiDB-lite"/>
    </source>
</evidence>
<dbReference type="RefSeq" id="WP_249480115.1">
    <property type="nucleotide sequence ID" value="NZ_CP097218.1"/>
</dbReference>
<accession>A0ABY4NB86</accession>
<feature type="region of interest" description="Disordered" evidence="4">
    <location>
        <begin position="386"/>
        <end position="422"/>
    </location>
</feature>
<dbReference type="PANTHER" id="PTHR30349">
    <property type="entry name" value="PHAGE INTEGRASE-RELATED"/>
    <property type="match status" value="1"/>
</dbReference>
<name>A0ABY4NB86_9MICO</name>
<dbReference type="EMBL" id="CP097218">
    <property type="protein sequence ID" value="UQN30698.1"/>
    <property type="molecule type" value="Genomic_DNA"/>
</dbReference>
<dbReference type="Pfam" id="PF00589">
    <property type="entry name" value="Phage_integrase"/>
    <property type="match status" value="1"/>
</dbReference>
<dbReference type="InterPro" id="IPR010998">
    <property type="entry name" value="Integrase_recombinase_N"/>
</dbReference>
<sequence>MPFYTATTHPQVKKYEDRRTGATRYLVRYRTDEHKLTMKRGFRTLRDAKDFLVEQESTKADGSFIAQAAGRVTVGEIARPWLDHKKAVSSKTYGSTLESSWRTHVEERWAEVRISAVKSTAVRDWVAELADEKSASVVIRAYGILAGVLDDAVADRRLARNPARGVALPKKVSAPRRYLEPAEVEVVAETVWAPRRMLFLVLAWTGLRWGEAVALRVRDVNQVRRRLLVQRAVEYTAGEWHVTDTKGHQRRSVALPKSVYTEFAQHIRDLPDPDDLGPDRLLFPPARTKGGYMIAPRKSAERPDRPGKVRVDWLEAALTTVGLPYMSPHELRHTAASLAVSAGANVKSLQRMLGHKSAALTLDTYADLFDSDLDDVAERLDGVRQSARREHNLSTTASDSAPSGETPATSSVQLIAETGTSG</sequence>
<dbReference type="Proteomes" id="UP001055868">
    <property type="component" value="Chromosome"/>
</dbReference>
<evidence type="ECO:0000256" key="1">
    <source>
        <dbReference type="ARBA" id="ARBA00008857"/>
    </source>
</evidence>
<proteinExistence type="inferred from homology"/>
<evidence type="ECO:0000313" key="7">
    <source>
        <dbReference type="Proteomes" id="UP001055868"/>
    </source>
</evidence>
<dbReference type="Gene3D" id="1.10.443.10">
    <property type="entry name" value="Intergrase catalytic core"/>
    <property type="match status" value="1"/>
</dbReference>
<comment type="similarity">
    <text evidence="1">Belongs to the 'phage' integrase family.</text>
</comment>